<reference evidence="2" key="3">
    <citation type="submission" date="2025-09" db="UniProtKB">
        <authorList>
            <consortium name="Ensembl"/>
        </authorList>
    </citation>
    <scope>IDENTIFICATION</scope>
    <source>
        <strain evidence="2">Hd-rR</strain>
    </source>
</reference>
<dbReference type="KEGG" id="ola:105356805"/>
<dbReference type="STRING" id="8090.ENSORLP00000042931"/>
<organism evidence="2 3">
    <name type="scientific">Oryzias latipes</name>
    <name type="common">Japanese rice fish</name>
    <name type="synonym">Japanese killifish</name>
    <dbReference type="NCBI Taxonomy" id="8090"/>
    <lineage>
        <taxon>Eukaryota</taxon>
        <taxon>Metazoa</taxon>
        <taxon>Chordata</taxon>
        <taxon>Craniata</taxon>
        <taxon>Vertebrata</taxon>
        <taxon>Euteleostomi</taxon>
        <taxon>Actinopterygii</taxon>
        <taxon>Neopterygii</taxon>
        <taxon>Teleostei</taxon>
        <taxon>Neoteleostei</taxon>
        <taxon>Acanthomorphata</taxon>
        <taxon>Ovalentaria</taxon>
        <taxon>Atherinomorphae</taxon>
        <taxon>Beloniformes</taxon>
        <taxon>Adrianichthyidae</taxon>
        <taxon>Oryziinae</taxon>
        <taxon>Oryzias</taxon>
    </lineage>
</organism>
<dbReference type="InterPro" id="IPR058913">
    <property type="entry name" value="Integrase_dom_put"/>
</dbReference>
<dbReference type="Bgee" id="ENSORLG00000030599">
    <property type="expression patterns" value="Expressed in liver and 3 other cell types or tissues"/>
</dbReference>
<dbReference type="Pfam" id="PF24764">
    <property type="entry name" value="rva_4"/>
    <property type="match status" value="1"/>
</dbReference>
<dbReference type="Proteomes" id="UP000001038">
    <property type="component" value="Chromosome 21"/>
</dbReference>
<reference evidence="2" key="2">
    <citation type="submission" date="2025-08" db="UniProtKB">
        <authorList>
            <consortium name="Ensembl"/>
        </authorList>
    </citation>
    <scope>IDENTIFICATION</scope>
    <source>
        <strain evidence="2">Hd-rR</strain>
    </source>
</reference>
<dbReference type="GeneTree" id="ENSGT01060000248575"/>
<dbReference type="PANTHER" id="PTHR46791">
    <property type="entry name" value="EXPRESSED PROTEIN"/>
    <property type="match status" value="1"/>
</dbReference>
<dbReference type="FunCoup" id="A0A3B3IG96">
    <property type="interactions" value="3"/>
</dbReference>
<evidence type="ECO:0000313" key="3">
    <source>
        <dbReference type="Proteomes" id="UP000001038"/>
    </source>
</evidence>
<gene>
    <name evidence="2" type="primary">LOC105356805</name>
</gene>
<dbReference type="Ensembl" id="ENSORLT00000037767.1">
    <property type="protein sequence ID" value="ENSORLP00000042931.1"/>
    <property type="gene ID" value="ENSORLG00000030599.1"/>
</dbReference>
<protein>
    <recommendedName>
        <fullName evidence="1">Integrase core domain-containing protein</fullName>
    </recommendedName>
</protein>
<keyword evidence="3" id="KW-1185">Reference proteome</keyword>
<feature type="domain" description="Integrase core" evidence="1">
    <location>
        <begin position="155"/>
        <end position="334"/>
    </location>
</feature>
<dbReference type="RefSeq" id="XP_011487935.1">
    <property type="nucleotide sequence ID" value="XM_011489633.3"/>
</dbReference>
<reference evidence="2 3" key="1">
    <citation type="journal article" date="2007" name="Nature">
        <title>The medaka draft genome and insights into vertebrate genome evolution.</title>
        <authorList>
            <person name="Kasahara M."/>
            <person name="Naruse K."/>
            <person name="Sasaki S."/>
            <person name="Nakatani Y."/>
            <person name="Qu W."/>
            <person name="Ahsan B."/>
            <person name="Yamada T."/>
            <person name="Nagayasu Y."/>
            <person name="Doi K."/>
            <person name="Kasai Y."/>
            <person name="Jindo T."/>
            <person name="Kobayashi D."/>
            <person name="Shimada A."/>
            <person name="Toyoda A."/>
            <person name="Kuroki Y."/>
            <person name="Fujiyama A."/>
            <person name="Sasaki T."/>
            <person name="Shimizu A."/>
            <person name="Asakawa S."/>
            <person name="Shimizu N."/>
            <person name="Hashimoto S."/>
            <person name="Yang J."/>
            <person name="Lee Y."/>
            <person name="Matsushima K."/>
            <person name="Sugano S."/>
            <person name="Sakaizumi M."/>
            <person name="Narita T."/>
            <person name="Ohishi K."/>
            <person name="Haga S."/>
            <person name="Ohta F."/>
            <person name="Nomoto H."/>
            <person name="Nogata K."/>
            <person name="Morishita T."/>
            <person name="Endo T."/>
            <person name="Shin-I T."/>
            <person name="Takeda H."/>
            <person name="Morishita S."/>
            <person name="Kohara Y."/>
        </authorList>
    </citation>
    <scope>NUCLEOTIDE SEQUENCE [LARGE SCALE GENOMIC DNA]</scope>
    <source>
        <strain evidence="2 3">Hd-rR</strain>
    </source>
</reference>
<proteinExistence type="predicted"/>
<evidence type="ECO:0000313" key="2">
    <source>
        <dbReference type="Ensembl" id="ENSORLP00000042931.1"/>
    </source>
</evidence>
<name>A0A3B3IG96_ORYLA</name>
<dbReference type="AlphaFoldDB" id="A0A3B3IG96"/>
<sequence length="418" mass="48160">MFCPFCGVHFGAFVPFCASCGRSLELLRGTEQAGGSDVLQHCIKYFNEGHSYSVILDMLLSLHGVRMSLRTLKSKLNQSGLYRRKYYSSRTTVINAIRAELRGPGQLFGYRTMWQVLKQKHQLQVKRDTVMELLRELNPRGCQSRARRRFIRRTYHSLGPNYMWHADGYDKLKPFGLAISGCIDGFSRKVLWLKCGATNNNPTVIAHNFLSCIRNLNVVPMRLRTDCGTENGIMAAVQCTLRHQHNDHYSGESSHMFGSSTSNQRIESWWSIYRKGRAQFWMELFADLRDAGHFNGSQEHQRLLRYSFGDVVQKDLDECVKLWNTHRIRPSRTASCPGGVPNELYYLPHRHGSRDCGFIIQHDELDAFPESSLSLPSCGDPNTQEYLDFVMDHNRFQKPENWESASELYMKLKEIAQL</sequence>
<evidence type="ECO:0000259" key="1">
    <source>
        <dbReference type="Pfam" id="PF24764"/>
    </source>
</evidence>
<accession>A0A3B3IG96</accession>
<dbReference type="OrthoDB" id="6119988at2759"/>
<dbReference type="InParanoid" id="A0A3B3IG96"/>
<dbReference type="PANTHER" id="PTHR46791:SF12">
    <property type="match status" value="1"/>
</dbReference>
<dbReference type="GeneID" id="105356805"/>